<evidence type="ECO:0000313" key="2">
    <source>
        <dbReference type="EMBL" id="CAK9207945.1"/>
    </source>
</evidence>
<gene>
    <name evidence="2" type="ORF">CSSPTR1EN2_LOCUS9060</name>
</gene>
<feature type="region of interest" description="Disordered" evidence="1">
    <location>
        <begin position="648"/>
        <end position="710"/>
    </location>
</feature>
<reference evidence="2" key="1">
    <citation type="submission" date="2024-02" db="EMBL/GenBank/DDBJ databases">
        <authorList>
            <consortium name="ELIXIR-Norway"/>
            <consortium name="Elixir Norway"/>
        </authorList>
    </citation>
    <scope>NUCLEOTIDE SEQUENCE</scope>
</reference>
<name>A0ABP0TY58_9BRYO</name>
<evidence type="ECO:0000256" key="1">
    <source>
        <dbReference type="SAM" id="MobiDB-lite"/>
    </source>
</evidence>
<dbReference type="Proteomes" id="UP001497512">
    <property type="component" value="Chromosome 16"/>
</dbReference>
<proteinExistence type="predicted"/>
<feature type="compositionally biased region" description="Basic and acidic residues" evidence="1">
    <location>
        <begin position="698"/>
        <end position="710"/>
    </location>
</feature>
<keyword evidence="3" id="KW-1185">Reference proteome</keyword>
<dbReference type="EMBL" id="OZ019908">
    <property type="protein sequence ID" value="CAK9207945.1"/>
    <property type="molecule type" value="Genomic_DNA"/>
</dbReference>
<protein>
    <submittedName>
        <fullName evidence="2">Uncharacterized protein</fullName>
    </submittedName>
</protein>
<accession>A0ABP0TY58</accession>
<sequence>MTQTPKWRVLLNIPGSNRLVGLKQRDKLLKRRTTRTIEEVELGLGQGCLDVAMKSSCEKLSSVALQETAKEIAVRKGFLPGPPRETSSEQLVVESLTHHTARCSKSASARRPAMNWQVTVPGGKEQQSCGVISSTPKKAAHLLKMESLNLQYSLASHDFPCIGNEPEYKELNLPRLKLKNCFSQKFQQTERKPHIAGGEDGGHCQARESTWGSSAKLGPAKGENDLEREREKVCIQHTSLHTLSHGLIKDIANSGCKDGAVQHKGSTRSLKHRHSNLADAVSQRPYTKGCRLPLESRKKKARSPYMRRLTYQTKKKNNLKALHKLGHCRSHVPACVLNSGEKEIVKNGSHSILECVKGNIREDVYMAYRGDPPNLTKVRPQLPKSLCIRSGHYNLNADSTFPDSPHSCHTTARSQMEAVNIVYGAKRRAHVWSPRKDSIMSLDNKITVPGEAFSKTVPKLEKGLLTDSHPSSINCPARRHPKVLQDGSWKEMNEAEVIILDGARLVKQKRARWKKENDAITITRRAMGLEANSKNKSLMNSGLAALIQGEELKLQMQRSLTQKPSKLNSRESLCSAVSLPWHTSAQLAGHGLNPKMTSNIQVGVDQTTTRNVSEKLIEAWVTGRFGSDFKKALRQADKILSEEVVHQGQKEISDWPSPSRALKGGSSFKESEPVSSSSANAPGKRLCHRSTMKARWNTSKDDAQESLHTEYKSKRGTQLSLASFINSIQIPERSIRNKNASNSRRNKSMIFSKETWLPPENSEGVLKAQLLAQSNDKLLAITASEEMGLQKSPIQLMRSLPRRRRVSDNAGFPSLRTNQELQKKKKHYGTQIFDSSAMCIAQGAANSQSNALCQEDNTQSSKERDCSLLKNSIQGLPVTIKLASFSPRTLGDMAVEAHDHLLDISPWVSGSLAEDGPHGRDRYAFCALQKWPSQPIYRELIHTQGSCQTSYCPPVKYETLHKKTANDKCLKQSWIHWPKRCRSSSPNESLPSIMSTSSTAPGIIKPRISTSVPVTTNVAPQNVGSRTQSASSGRVVWAISNCNTHLHQRTSGASQACAANNKNMTRSKSALGRELGAGRS</sequence>
<evidence type="ECO:0000313" key="3">
    <source>
        <dbReference type="Proteomes" id="UP001497512"/>
    </source>
</evidence>
<organism evidence="2 3">
    <name type="scientific">Sphagnum troendelagicum</name>
    <dbReference type="NCBI Taxonomy" id="128251"/>
    <lineage>
        <taxon>Eukaryota</taxon>
        <taxon>Viridiplantae</taxon>
        <taxon>Streptophyta</taxon>
        <taxon>Embryophyta</taxon>
        <taxon>Bryophyta</taxon>
        <taxon>Sphagnophytina</taxon>
        <taxon>Sphagnopsida</taxon>
        <taxon>Sphagnales</taxon>
        <taxon>Sphagnaceae</taxon>
        <taxon>Sphagnum</taxon>
    </lineage>
</organism>